<dbReference type="OrthoDB" id="9771173at2"/>
<gene>
    <name evidence="2" type="ORF">SAMN02745114_01316</name>
</gene>
<evidence type="ECO:0000313" key="3">
    <source>
        <dbReference type="Proteomes" id="UP000190657"/>
    </source>
</evidence>
<dbReference type="SUPFAM" id="SSF49464">
    <property type="entry name" value="Carboxypeptidase regulatory domain-like"/>
    <property type="match status" value="1"/>
</dbReference>
<keyword evidence="1" id="KW-0472">Membrane</keyword>
<organism evidence="2 3">
    <name type="scientific">Eubacterium coprostanoligenes</name>
    <dbReference type="NCBI Taxonomy" id="290054"/>
    <lineage>
        <taxon>Bacteria</taxon>
        <taxon>Bacillati</taxon>
        <taxon>Bacillota</taxon>
        <taxon>Clostridia</taxon>
        <taxon>Eubacteriales</taxon>
        <taxon>Eubacteriaceae</taxon>
        <taxon>Eubacterium</taxon>
    </lineage>
</organism>
<accession>A0A1T4MNY4</accession>
<evidence type="ECO:0000313" key="2">
    <source>
        <dbReference type="EMBL" id="SJZ68525.1"/>
    </source>
</evidence>
<keyword evidence="1" id="KW-0812">Transmembrane</keyword>
<reference evidence="2 3" key="1">
    <citation type="submission" date="2017-02" db="EMBL/GenBank/DDBJ databases">
        <authorList>
            <person name="Peterson S.W."/>
        </authorList>
    </citation>
    <scope>NUCLEOTIDE SEQUENCE [LARGE SCALE GENOMIC DNA]</scope>
    <source>
        <strain evidence="2 3">ATCC 51222</strain>
    </source>
</reference>
<name>A0A1T4MNY4_9FIRM</name>
<evidence type="ECO:0000256" key="1">
    <source>
        <dbReference type="SAM" id="Phobius"/>
    </source>
</evidence>
<feature type="transmembrane region" description="Helical" evidence="1">
    <location>
        <begin position="12"/>
        <end position="33"/>
    </location>
</feature>
<dbReference type="InterPro" id="IPR008969">
    <property type="entry name" value="CarboxyPept-like_regulatory"/>
</dbReference>
<dbReference type="STRING" id="290054.SAMN02745114_01316"/>
<protein>
    <submittedName>
        <fullName evidence="2">Uncharacterized protein</fullName>
    </submittedName>
</protein>
<dbReference type="RefSeq" id="WP_078768784.1">
    <property type="nucleotide sequence ID" value="NZ_FUWW01000014.1"/>
</dbReference>
<dbReference type="Proteomes" id="UP000190657">
    <property type="component" value="Unassembled WGS sequence"/>
</dbReference>
<keyword evidence="1" id="KW-1133">Transmembrane helix</keyword>
<proteinExistence type="predicted"/>
<sequence length="2027" mass="223349">MKKSKIFARKIVAIILSVIMAMSTFTGVLTVYATSKDDAHDSQLAANFMTWAETTDNQTCEALLDWVDDVLGSANIAPISLNLNYVVVVVNINGYLDSVDGALDLVRQVRDLLSKYGGTVGGDVAKLSVDPLANLKYSENAADITSQCNKSYRAVNDAKDIVMALAETLYYNSNNDKTSKRQNQNVIGSFLSGNLNLGVAKSFLDVYNMIGNIGGLNMWNGYQSNLVYNLVAQVIFNNTNWFTNEEAEQFRLGLQGKGGKTWNYDEQLLSKLTSEFISKISIEMTYAISTNKKSEDGTNFDVTDSSKTRYQEIKAWLKAENLDDTDANIARASEALGYDPNLRYDKNGNGMIYLFRYGKADGGEETLTITPQDTFYTILDRAFKLAWKTGLKPTLKTMRVNNSMDWYKGHGGNFDNVYYYWLKKNDKIDKTDWVNNYTDEKFDAFLAAEYKKYGCSSVEEFRNKVRKTFDYDRNVVEDPQYNWRDVVKSNNYVTSEGSTESILFGKLRYSPLADKVFNMQTGPINLYFMQTGFKNLEHFVDSYVNNNNTVDGKKYNNIVAALNNCLVAAVKDLFPNSDNIGLGEKNVVKTIIDRPTLQETSADPSNLEIAQTIVTNLCSIFEYGANVTDENILNAFYNNHSIVDKTTSNHLSEENFEEAMMPLLIGTLGVIKAIRSIHNEEFDLVKDAKGLAYVVLKEHLSYSQPDKNYDQFVTTKNGYYEAALDIDGDGNKTMFEDALLPMARDAVGYFLNALIPIRTKDGKVWNYEAIKDPTKDKTTLYDIVNSVICYYASMDEYTEPSYNLTATSTIGKGVAALLGVVNADGSCDVSINNDIWTNISNIANKIWPTIGVLQYGTTAKAGHADAKDLLYNTIITSVLDIKQTHGADQTRGLTTLIKQLLTIFTAEPIMSKGIDALIYDEVVASLVNSIFGAKVTGQQYKQVIPTSSEMGTTTPFDRLVDQAVLVKYKGDGQKETGVLGILISNIFCAFGGTTAVQNKTRGDGCWQGAMFAVKAVSYFVNGFLPQLRDHQFGAASISINDPSRSDFSFGTDIKNTYITIKNESVGLNKFYKDTNGNIVPDDRYFVELVNLESSDGTIAATLPSKNYMLAPEKSLKLKVNGKYPQTSQKIKYTLTYNIYKGTSDNPKKSGAKPLYENQIAVCYLNLSTDKGWYGSLNKKDERTEAVYSTGAYTQTPYGYKMNKQLVSSSLTGQLESLGIGLNGNVDGVYEAYNNAQDENDRCNGMAYTSYQVDGDKIQVTNINKYDYSLDGGTTWNSGDIVGSDVGLSFAKGYTLDEAKAQTEVNGVTKPNASTRTHIAAEISKSEYLNNINDPDYYEGVELKFDENGDLVNVFVDPVAIQNTCATPMSTVPNVYYVSLKGVSSANKRYMKVKDQVKTLTPGVYNINLVGYSATDAALDLGDNTVLTIADTSGSATLQSAYQSAQGQINAYQPSNYTDYVEASNSSAIYLDMQSKFETVLDKIVTAPTERNIEDLTSKTQLTAKTSTTKASTGDPAYKPLTDADLNADDTLKTYVENKFHKNGNYYYVDEAFKFPIYSNKLIVGEDVTNGTEKYFNRKVEMQGGVYYYVNDYVYENGWDTTSYAYPYYGPTKTIATYEEMVNGVATKKNYYAKENHSYYASTGKSVNPSEGWTFTHAELHDAVIPNDGQNDYRSVYAQAQDFMTYYVQETIKKIDTSAMNEIVQKDGIIDSYKGKEIINYDIASYQKMTQVGKEAEALLKDTGAKDENGKPVYTTTASYAQLHEASENFKFYNSRLVPREYKGQKLEAEISLVTGTTKANLTATVSEDETTHALSNGEVTVTGTPTVKYGKVVNGKLVNQGAVVYSDATWTEYINRLAKAIKVAKEEKEANISSIYEAKKSLVMAENALAVPDPNAGFTISGTVTEAIDATGTAGTFALVGASIVADGEVVANTKADGSFTAEVPAGTTSITVEATNGINRTVPVSGATEGLNIGVIAIDYNGDGKVNSTDVALASKAGEIGEGKKITADQFKNILRSKIAYSNTLA</sequence>
<dbReference type="EMBL" id="FUWW01000014">
    <property type="protein sequence ID" value="SJZ68525.1"/>
    <property type="molecule type" value="Genomic_DNA"/>
</dbReference>
<keyword evidence="3" id="KW-1185">Reference proteome</keyword>